<feature type="non-terminal residue" evidence="2">
    <location>
        <position position="1"/>
    </location>
</feature>
<feature type="non-terminal residue" evidence="2">
    <location>
        <position position="92"/>
    </location>
</feature>
<evidence type="ECO:0000313" key="2">
    <source>
        <dbReference type="EMBL" id="CAA9581936.1"/>
    </source>
</evidence>
<protein>
    <submittedName>
        <fullName evidence="2">Twin-arginine translocation protein TatA</fullName>
    </submittedName>
</protein>
<proteinExistence type="predicted"/>
<gene>
    <name evidence="2" type="ORF">AVDCRST_MAG59-4903</name>
</gene>
<feature type="region of interest" description="Disordered" evidence="1">
    <location>
        <begin position="1"/>
        <end position="92"/>
    </location>
</feature>
<accession>A0A6J4VLK4</accession>
<feature type="compositionally biased region" description="Basic and acidic residues" evidence="1">
    <location>
        <begin position="72"/>
        <end position="86"/>
    </location>
</feature>
<name>A0A6J4VLK4_9BACT</name>
<feature type="compositionally biased region" description="Basic residues" evidence="1">
    <location>
        <begin position="46"/>
        <end position="61"/>
    </location>
</feature>
<reference evidence="2" key="1">
    <citation type="submission" date="2020-02" db="EMBL/GenBank/DDBJ databases">
        <authorList>
            <person name="Meier V. D."/>
        </authorList>
    </citation>
    <scope>NUCLEOTIDE SEQUENCE</scope>
    <source>
        <strain evidence="2">AVDCRST_MAG59</strain>
    </source>
</reference>
<dbReference type="AlphaFoldDB" id="A0A6J4VLK4"/>
<sequence length="92" mass="10987">AKSWPVGTWDRPRHHPDHLRRRQAPRSRPLARSGRQGVQERGDHRGRWHPGRHRRYRQHRRRVDDGSGGWQCDRRAGGRREREARAPGRRGL</sequence>
<organism evidence="2">
    <name type="scientific">uncultured Thermomicrobiales bacterium</name>
    <dbReference type="NCBI Taxonomy" id="1645740"/>
    <lineage>
        <taxon>Bacteria</taxon>
        <taxon>Pseudomonadati</taxon>
        <taxon>Thermomicrobiota</taxon>
        <taxon>Thermomicrobia</taxon>
        <taxon>Thermomicrobiales</taxon>
        <taxon>environmental samples</taxon>
    </lineage>
</organism>
<feature type="compositionally biased region" description="Basic residues" evidence="1">
    <location>
        <begin position="12"/>
        <end position="25"/>
    </location>
</feature>
<evidence type="ECO:0000256" key="1">
    <source>
        <dbReference type="SAM" id="MobiDB-lite"/>
    </source>
</evidence>
<dbReference type="EMBL" id="CADCWF010000351">
    <property type="protein sequence ID" value="CAA9581936.1"/>
    <property type="molecule type" value="Genomic_DNA"/>
</dbReference>